<dbReference type="RefSeq" id="WP_171083845.1">
    <property type="nucleotide sequence ID" value="NZ_BNBU01000004.1"/>
</dbReference>
<evidence type="ECO:0000256" key="7">
    <source>
        <dbReference type="PIRSR" id="PIRSR000149-2"/>
    </source>
</evidence>
<dbReference type="NCBIfam" id="TIGR01534">
    <property type="entry name" value="GAPDH-I"/>
    <property type="match status" value="1"/>
</dbReference>
<evidence type="ECO:0000313" key="12">
    <source>
        <dbReference type="EMBL" id="NVK80182.1"/>
    </source>
</evidence>
<dbReference type="CDD" id="cd05214">
    <property type="entry name" value="GAPDH_I_N"/>
    <property type="match status" value="1"/>
</dbReference>
<protein>
    <submittedName>
        <fullName evidence="12">Type I glyceraldehyde-3-phosphate dehydrogenase</fullName>
    </submittedName>
</protein>
<feature type="active site" description="Nucleophile" evidence="6">
    <location>
        <position position="151"/>
    </location>
</feature>
<evidence type="ECO:0000256" key="5">
    <source>
        <dbReference type="ARBA" id="ARBA00023002"/>
    </source>
</evidence>
<evidence type="ECO:0000256" key="6">
    <source>
        <dbReference type="PIRSR" id="PIRSR000149-1"/>
    </source>
</evidence>
<dbReference type="SMART" id="SM00846">
    <property type="entry name" value="Gp_dh_N"/>
    <property type="match status" value="1"/>
</dbReference>
<feature type="binding site" evidence="8">
    <location>
        <position position="319"/>
    </location>
    <ligand>
        <name>NAD(+)</name>
        <dbReference type="ChEBI" id="CHEBI:57540"/>
    </ligand>
</feature>
<evidence type="ECO:0000256" key="8">
    <source>
        <dbReference type="PIRSR" id="PIRSR000149-3"/>
    </source>
</evidence>
<organism evidence="12 13">
    <name type="scientific">Streptomyces morookaense</name>
    <name type="common">Streptoverticillium morookaense</name>
    <dbReference type="NCBI Taxonomy" id="1970"/>
    <lineage>
        <taxon>Bacteria</taxon>
        <taxon>Bacillati</taxon>
        <taxon>Actinomycetota</taxon>
        <taxon>Actinomycetes</taxon>
        <taxon>Kitasatosporales</taxon>
        <taxon>Streptomycetaceae</taxon>
        <taxon>Streptomyces</taxon>
    </lineage>
</organism>
<feature type="site" description="Activates thiol group during catalysis" evidence="9">
    <location>
        <position position="178"/>
    </location>
</feature>
<dbReference type="Gene3D" id="3.30.360.10">
    <property type="entry name" value="Dihydrodipicolinate Reductase, domain 2"/>
    <property type="match status" value="1"/>
</dbReference>
<evidence type="ECO:0000313" key="13">
    <source>
        <dbReference type="Proteomes" id="UP000587462"/>
    </source>
</evidence>
<dbReference type="FunFam" id="3.30.360.10:FF:000002">
    <property type="entry name" value="Glyceraldehyde-3-phosphate dehydrogenase"/>
    <property type="match status" value="1"/>
</dbReference>
<dbReference type="GO" id="GO:0005737">
    <property type="term" value="C:cytoplasm"/>
    <property type="evidence" value="ECO:0007669"/>
    <property type="project" value="UniProtKB-SubCell"/>
</dbReference>
<dbReference type="Proteomes" id="UP000587462">
    <property type="component" value="Unassembled WGS sequence"/>
</dbReference>
<gene>
    <name evidence="12" type="primary">gap</name>
    <name evidence="12" type="ORF">HG542_21315</name>
</gene>
<dbReference type="FunFam" id="3.40.50.720:FF:000001">
    <property type="entry name" value="Glyceraldehyde-3-phosphate dehydrogenase"/>
    <property type="match status" value="1"/>
</dbReference>
<dbReference type="InterPro" id="IPR036291">
    <property type="entry name" value="NAD(P)-bd_dom_sf"/>
</dbReference>
<evidence type="ECO:0000256" key="4">
    <source>
        <dbReference type="ARBA" id="ARBA00022741"/>
    </source>
</evidence>
<sequence>MTIRLAINGFGRIGRTVARAALQRAAVEVVAVNDLADPAMLAHLLQYDSVYGRLEHEVTADGEALTVGGHRIRTFREQDPARLPWGELGIDVVVESTGVFTDAQDAVRHLRAGAGRVIISAPASNEDLTVVMGANSGTYDGSQRIVSNASCTTNCAALMARVLHDGFGVERGLLTTVHAYTNDQRLHDLPHHDYRRARAAACNIIPTGTGAARAIGKVLPELAGRLDGMALRVPVAVGSAVDLTVELSRQVTADEVNAAFRKAAEGELEGMLLYSEAPIVSSDIVGSSASCTFDAPLTMIGEARPGRGSLVKVMGWYDNEAGFSHRTLDLAELLGTAPIH</sequence>
<evidence type="ECO:0000256" key="9">
    <source>
        <dbReference type="PIRSR" id="PIRSR000149-4"/>
    </source>
</evidence>
<feature type="binding site" evidence="8">
    <location>
        <position position="120"/>
    </location>
    <ligand>
        <name>NAD(+)</name>
        <dbReference type="ChEBI" id="CHEBI:57540"/>
    </ligand>
</feature>
<feature type="binding site" evidence="7">
    <location>
        <position position="181"/>
    </location>
    <ligand>
        <name>D-glyceraldehyde 3-phosphate</name>
        <dbReference type="ChEBI" id="CHEBI:59776"/>
    </ligand>
</feature>
<keyword evidence="5" id="KW-0560">Oxidoreductase</keyword>
<keyword evidence="3" id="KW-0963">Cytoplasm</keyword>
<evidence type="ECO:0000256" key="1">
    <source>
        <dbReference type="ARBA" id="ARBA00004496"/>
    </source>
</evidence>
<feature type="domain" description="Glyceraldehyde 3-phosphate dehydrogenase NAD(P) binding" evidence="11">
    <location>
        <begin position="3"/>
        <end position="151"/>
    </location>
</feature>
<keyword evidence="13" id="KW-1185">Reference proteome</keyword>
<name>A0A7Y7B706_STRMO</name>
<dbReference type="GO" id="GO:0051287">
    <property type="term" value="F:NAD binding"/>
    <property type="evidence" value="ECO:0007669"/>
    <property type="project" value="InterPro"/>
</dbReference>
<dbReference type="Gene3D" id="3.40.50.720">
    <property type="entry name" value="NAD(P)-binding Rossmann-like Domain"/>
    <property type="match status" value="1"/>
</dbReference>
<comment type="caution">
    <text evidence="12">The sequence shown here is derived from an EMBL/GenBank/DDBJ whole genome shotgun (WGS) entry which is preliminary data.</text>
</comment>
<keyword evidence="4 8" id="KW-0547">Nucleotide-binding</keyword>
<dbReference type="SUPFAM" id="SSF55347">
    <property type="entry name" value="Glyceraldehyde-3-phosphate dehydrogenase-like, C-terminal domain"/>
    <property type="match status" value="1"/>
</dbReference>
<dbReference type="PRINTS" id="PR00078">
    <property type="entry name" value="G3PDHDRGNASE"/>
</dbReference>
<dbReference type="PANTHER" id="PTHR43148">
    <property type="entry name" value="GLYCERALDEHYDE-3-PHOSPHATE DEHYDROGENASE 2"/>
    <property type="match status" value="1"/>
</dbReference>
<evidence type="ECO:0000256" key="3">
    <source>
        <dbReference type="ARBA" id="ARBA00022490"/>
    </source>
</evidence>
<feature type="binding site" evidence="7">
    <location>
        <begin position="209"/>
        <end position="210"/>
    </location>
    <ligand>
        <name>D-glyceraldehyde 3-phosphate</name>
        <dbReference type="ChEBI" id="CHEBI:59776"/>
    </ligand>
</feature>
<reference evidence="12 13" key="1">
    <citation type="submission" date="2020-04" db="EMBL/GenBank/DDBJ databases">
        <title>Draft Genome Sequence of Streptomyces morookaense DSM 40503, an 8-azaguanine-producing strain.</title>
        <authorList>
            <person name="Qi J."/>
            <person name="Gao J.-M."/>
        </authorList>
    </citation>
    <scope>NUCLEOTIDE SEQUENCE [LARGE SCALE GENOMIC DNA]</scope>
    <source>
        <strain evidence="12 13">DSM 40503</strain>
    </source>
</reference>
<dbReference type="InterPro" id="IPR006424">
    <property type="entry name" value="Glyceraldehyde-3-P_DH_1"/>
</dbReference>
<keyword evidence="8" id="KW-0520">NAD</keyword>
<evidence type="ECO:0000259" key="11">
    <source>
        <dbReference type="SMART" id="SM00846"/>
    </source>
</evidence>
<comment type="subcellular location">
    <subcellularLocation>
        <location evidence="1">Cytoplasm</location>
    </subcellularLocation>
</comment>
<proteinExistence type="inferred from homology"/>
<feature type="binding site" evidence="7">
    <location>
        <position position="232"/>
    </location>
    <ligand>
        <name>D-glyceraldehyde 3-phosphate</name>
        <dbReference type="ChEBI" id="CHEBI:59776"/>
    </ligand>
</feature>
<feature type="binding site" evidence="8">
    <location>
        <begin position="12"/>
        <end position="13"/>
    </location>
    <ligand>
        <name>NAD(+)</name>
        <dbReference type="ChEBI" id="CHEBI:57540"/>
    </ligand>
</feature>
<accession>A0A7Y7B706</accession>
<dbReference type="GO" id="GO:0050661">
    <property type="term" value="F:NADP binding"/>
    <property type="evidence" value="ECO:0007669"/>
    <property type="project" value="InterPro"/>
</dbReference>
<comment type="similarity">
    <text evidence="2 10">Belongs to the glyceraldehyde-3-phosphate dehydrogenase family.</text>
</comment>
<dbReference type="PIRSF" id="PIRSF000149">
    <property type="entry name" value="GAP_DH"/>
    <property type="match status" value="1"/>
</dbReference>
<dbReference type="AlphaFoldDB" id="A0A7Y7B706"/>
<dbReference type="InterPro" id="IPR020828">
    <property type="entry name" value="GlycerAld_3-P_DH_NAD(P)-bd"/>
</dbReference>
<feature type="binding site" evidence="8">
    <location>
        <position position="34"/>
    </location>
    <ligand>
        <name>NAD(+)</name>
        <dbReference type="ChEBI" id="CHEBI:57540"/>
    </ligand>
</feature>
<dbReference type="Pfam" id="PF02800">
    <property type="entry name" value="Gp_dh_C"/>
    <property type="match status" value="1"/>
</dbReference>
<dbReference type="InterPro" id="IPR020831">
    <property type="entry name" value="GlycerAld/Erythrose_P_DH"/>
</dbReference>
<dbReference type="GO" id="GO:0006006">
    <property type="term" value="P:glucose metabolic process"/>
    <property type="evidence" value="ECO:0007669"/>
    <property type="project" value="InterPro"/>
</dbReference>
<evidence type="ECO:0000256" key="10">
    <source>
        <dbReference type="RuleBase" id="RU000397"/>
    </source>
</evidence>
<dbReference type="GO" id="GO:0004365">
    <property type="term" value="F:glyceraldehyde-3-phosphate dehydrogenase (NAD+) (phosphorylating) activity"/>
    <property type="evidence" value="ECO:0007669"/>
    <property type="project" value="UniProtKB-ARBA"/>
</dbReference>
<dbReference type="CDD" id="cd18126">
    <property type="entry name" value="GAPDH_I_C"/>
    <property type="match status" value="1"/>
</dbReference>
<feature type="binding site" evidence="7">
    <location>
        <begin position="150"/>
        <end position="152"/>
    </location>
    <ligand>
        <name>D-glyceraldehyde 3-phosphate</name>
        <dbReference type="ChEBI" id="CHEBI:59776"/>
    </ligand>
</feature>
<dbReference type="EMBL" id="JABBXF010000047">
    <property type="protein sequence ID" value="NVK80182.1"/>
    <property type="molecule type" value="Genomic_DNA"/>
</dbReference>
<dbReference type="InterPro" id="IPR020829">
    <property type="entry name" value="GlycerAld_3-P_DH_cat"/>
</dbReference>
<dbReference type="SUPFAM" id="SSF51735">
    <property type="entry name" value="NAD(P)-binding Rossmann-fold domains"/>
    <property type="match status" value="1"/>
</dbReference>
<evidence type="ECO:0000256" key="2">
    <source>
        <dbReference type="ARBA" id="ARBA00007406"/>
    </source>
</evidence>
<dbReference type="Pfam" id="PF00044">
    <property type="entry name" value="Gp_dh_N"/>
    <property type="match status" value="1"/>
</dbReference>